<comment type="caution">
    <text evidence="2">The sequence shown here is derived from an EMBL/GenBank/DDBJ whole genome shotgun (WGS) entry which is preliminary data.</text>
</comment>
<dbReference type="RefSeq" id="WP_153355649.1">
    <property type="nucleotide sequence ID" value="NZ_JAYKOO010000009.1"/>
</dbReference>
<dbReference type="SUPFAM" id="SSF52833">
    <property type="entry name" value="Thioredoxin-like"/>
    <property type="match status" value="1"/>
</dbReference>
<dbReference type="AlphaFoldDB" id="A0A6A8AGR6"/>
<evidence type="ECO:0000313" key="2">
    <source>
        <dbReference type="EMBL" id="MQY48001.1"/>
    </source>
</evidence>
<sequence>MDALTLYIANKNYSSWSFRPWMALTAFDVPFEEVLIPFDMPAGNPRFAEISPTAKVPVLHHGRLRVWESLAIIEYVAELYPEKHFWPEDPGDRAMARAISMEMISGFRGLRNACPMNMRRPRAALNLDADTAKAVADDVKRITTIWRDMRERSGGPFLFGAFSAADAMYAPVVNRFDVFDIAVDDDTRAYMDAMKATPAWESWETAAKAESWIVPEDEA</sequence>
<name>A0A6A8AGR6_9HYPH</name>
<dbReference type="PANTHER" id="PTHR42673:SF4">
    <property type="entry name" value="MALEYLACETOACETATE ISOMERASE"/>
    <property type="match status" value="1"/>
</dbReference>
<dbReference type="InterPro" id="IPR040079">
    <property type="entry name" value="Glutathione_S-Trfase"/>
</dbReference>
<dbReference type="EMBL" id="WIXI01000046">
    <property type="protein sequence ID" value="MQY48001.1"/>
    <property type="molecule type" value="Genomic_DNA"/>
</dbReference>
<dbReference type="CDD" id="cd03194">
    <property type="entry name" value="GST_C_3"/>
    <property type="match status" value="1"/>
</dbReference>
<dbReference type="GO" id="GO:0006749">
    <property type="term" value="P:glutathione metabolic process"/>
    <property type="evidence" value="ECO:0007669"/>
    <property type="project" value="TreeGrafter"/>
</dbReference>
<feature type="domain" description="GST N-terminal" evidence="1">
    <location>
        <begin position="4"/>
        <end position="84"/>
    </location>
</feature>
<dbReference type="GO" id="GO:0016034">
    <property type="term" value="F:maleylacetoacetate isomerase activity"/>
    <property type="evidence" value="ECO:0007669"/>
    <property type="project" value="TreeGrafter"/>
</dbReference>
<evidence type="ECO:0000259" key="1">
    <source>
        <dbReference type="PROSITE" id="PS50404"/>
    </source>
</evidence>
<dbReference type="Gene3D" id="1.20.1050.10">
    <property type="match status" value="1"/>
</dbReference>
<dbReference type="GO" id="GO:0006559">
    <property type="term" value="P:L-phenylalanine catabolic process"/>
    <property type="evidence" value="ECO:0007669"/>
    <property type="project" value="TreeGrafter"/>
</dbReference>
<dbReference type="InterPro" id="IPR036249">
    <property type="entry name" value="Thioredoxin-like_sf"/>
</dbReference>
<dbReference type="InterPro" id="IPR004045">
    <property type="entry name" value="Glutathione_S-Trfase_N"/>
</dbReference>
<proteinExistence type="predicted"/>
<accession>A0A6A8AGR6</accession>
<dbReference type="PANTHER" id="PTHR42673">
    <property type="entry name" value="MALEYLACETOACETATE ISOMERASE"/>
    <property type="match status" value="1"/>
</dbReference>
<reference evidence="2 3" key="1">
    <citation type="submission" date="2019-11" db="EMBL/GenBank/DDBJ databases">
        <title>Genome analysis of Rhizobacterium cereale a novel genus and species isolated from maize roots in North Spain.</title>
        <authorList>
            <person name="Menendez E."/>
            <person name="Flores-Felix J.D."/>
            <person name="Ramirez-Bahena M.-H."/>
            <person name="Igual J.M."/>
            <person name="Garcia-Fraile P."/>
            <person name="Peix A."/>
            <person name="Velazquez E."/>
        </authorList>
    </citation>
    <scope>NUCLEOTIDE SEQUENCE [LARGE SCALE GENOMIC DNA]</scope>
    <source>
        <strain evidence="2 3">RZME27</strain>
    </source>
</reference>
<keyword evidence="3" id="KW-1185">Reference proteome</keyword>
<dbReference type="SUPFAM" id="SSF47616">
    <property type="entry name" value="GST C-terminal domain-like"/>
    <property type="match status" value="1"/>
</dbReference>
<dbReference type="GO" id="GO:0004364">
    <property type="term" value="F:glutathione transferase activity"/>
    <property type="evidence" value="ECO:0007669"/>
    <property type="project" value="TreeGrafter"/>
</dbReference>
<dbReference type="Pfam" id="PF13410">
    <property type="entry name" value="GST_C_2"/>
    <property type="match status" value="1"/>
</dbReference>
<gene>
    <name evidence="2" type="ORF">GAO09_18345</name>
</gene>
<dbReference type="CDD" id="cd03043">
    <property type="entry name" value="GST_N_1"/>
    <property type="match status" value="1"/>
</dbReference>
<dbReference type="Proteomes" id="UP000435138">
    <property type="component" value="Unassembled WGS sequence"/>
</dbReference>
<protein>
    <submittedName>
        <fullName evidence="2">Glutathione S-transferase</fullName>
    </submittedName>
</protein>
<dbReference type="SFLD" id="SFLDS00019">
    <property type="entry name" value="Glutathione_Transferase_(cytos"/>
    <property type="match status" value="1"/>
</dbReference>
<organism evidence="2 3">
    <name type="scientific">Endobacterium cereale</name>
    <dbReference type="NCBI Taxonomy" id="2663029"/>
    <lineage>
        <taxon>Bacteria</taxon>
        <taxon>Pseudomonadati</taxon>
        <taxon>Pseudomonadota</taxon>
        <taxon>Alphaproteobacteria</taxon>
        <taxon>Hyphomicrobiales</taxon>
        <taxon>Rhizobiaceae</taxon>
        <taxon>Endobacterium</taxon>
    </lineage>
</organism>
<dbReference type="Gene3D" id="3.40.30.10">
    <property type="entry name" value="Glutaredoxin"/>
    <property type="match status" value="1"/>
</dbReference>
<dbReference type="Pfam" id="PF13409">
    <property type="entry name" value="GST_N_2"/>
    <property type="match status" value="1"/>
</dbReference>
<dbReference type="InterPro" id="IPR036282">
    <property type="entry name" value="Glutathione-S-Trfase_C_sf"/>
</dbReference>
<keyword evidence="2" id="KW-0808">Transferase</keyword>
<dbReference type="PROSITE" id="PS50404">
    <property type="entry name" value="GST_NTER"/>
    <property type="match status" value="1"/>
</dbReference>
<dbReference type="SFLD" id="SFLDG00358">
    <property type="entry name" value="Main_(cytGST)"/>
    <property type="match status" value="1"/>
</dbReference>
<evidence type="ECO:0000313" key="3">
    <source>
        <dbReference type="Proteomes" id="UP000435138"/>
    </source>
</evidence>